<accession>A0A4R0GYW4</accession>
<evidence type="ECO:0000256" key="3">
    <source>
        <dbReference type="ARBA" id="ARBA00023163"/>
    </source>
</evidence>
<evidence type="ECO:0000313" key="5">
    <source>
        <dbReference type="EMBL" id="TCC02473.1"/>
    </source>
</evidence>
<dbReference type="PROSITE" id="PS50949">
    <property type="entry name" value="HTH_GNTR"/>
    <property type="match status" value="1"/>
</dbReference>
<name>A0A4R0GYW4_9ACTN</name>
<sequence length="246" mass="26494">MTTNVGLRKGERVPRRSLRLATTVVEDLIDAVVSGRLPVGEALPGEQALCDEFGVSRIVIREALQSLQQRGLVIIRQGHGTVVAPATQWNPMDDDVLDARIRHDDSLTVLTDLVHVRVALESELAAVAASRRTDEQAAGLQPLIEELGEAVDDPGRYLDLDLKFHDAVLALSGNDIGRAIAASFHGHARSSSRYSGSTPTTEQLRHAQTGHSAIAAAIEAGDPEAARAAMRTHILSAWHIKTHSTH</sequence>
<evidence type="ECO:0000313" key="6">
    <source>
        <dbReference type="Proteomes" id="UP000292346"/>
    </source>
</evidence>
<proteinExistence type="predicted"/>
<dbReference type="PRINTS" id="PR00035">
    <property type="entry name" value="HTHGNTR"/>
</dbReference>
<dbReference type="InterPro" id="IPR011711">
    <property type="entry name" value="GntR_C"/>
</dbReference>
<dbReference type="Pfam" id="PF07729">
    <property type="entry name" value="FCD"/>
    <property type="match status" value="1"/>
</dbReference>
<dbReference type="Proteomes" id="UP000292346">
    <property type="component" value="Unassembled WGS sequence"/>
</dbReference>
<keyword evidence="2" id="KW-0238">DNA-binding</keyword>
<evidence type="ECO:0000256" key="2">
    <source>
        <dbReference type="ARBA" id="ARBA00023125"/>
    </source>
</evidence>
<organism evidence="5 6">
    <name type="scientific">Kribbella soli</name>
    <dbReference type="NCBI Taxonomy" id="1124743"/>
    <lineage>
        <taxon>Bacteria</taxon>
        <taxon>Bacillati</taxon>
        <taxon>Actinomycetota</taxon>
        <taxon>Actinomycetes</taxon>
        <taxon>Propionibacteriales</taxon>
        <taxon>Kribbellaceae</taxon>
        <taxon>Kribbella</taxon>
    </lineage>
</organism>
<feature type="domain" description="HTH gntR-type" evidence="4">
    <location>
        <begin position="18"/>
        <end position="86"/>
    </location>
</feature>
<dbReference type="AlphaFoldDB" id="A0A4R0GYW4"/>
<gene>
    <name evidence="5" type="ORF">E0H45_36075</name>
</gene>
<dbReference type="OrthoDB" id="4535513at2"/>
<dbReference type="Gene3D" id="1.10.10.10">
    <property type="entry name" value="Winged helix-like DNA-binding domain superfamily/Winged helix DNA-binding domain"/>
    <property type="match status" value="1"/>
</dbReference>
<dbReference type="GO" id="GO:0003677">
    <property type="term" value="F:DNA binding"/>
    <property type="evidence" value="ECO:0007669"/>
    <property type="project" value="UniProtKB-KW"/>
</dbReference>
<dbReference type="GO" id="GO:0003700">
    <property type="term" value="F:DNA-binding transcription factor activity"/>
    <property type="evidence" value="ECO:0007669"/>
    <property type="project" value="InterPro"/>
</dbReference>
<dbReference type="EMBL" id="SJJZ01000005">
    <property type="protein sequence ID" value="TCC02473.1"/>
    <property type="molecule type" value="Genomic_DNA"/>
</dbReference>
<dbReference type="PANTHER" id="PTHR43537">
    <property type="entry name" value="TRANSCRIPTIONAL REGULATOR, GNTR FAMILY"/>
    <property type="match status" value="1"/>
</dbReference>
<dbReference type="RefSeq" id="WP_131346190.1">
    <property type="nucleotide sequence ID" value="NZ_SJJZ01000005.1"/>
</dbReference>
<dbReference type="CDD" id="cd07377">
    <property type="entry name" value="WHTH_GntR"/>
    <property type="match status" value="1"/>
</dbReference>
<dbReference type="PANTHER" id="PTHR43537:SF44">
    <property type="entry name" value="GNTR FAMILY REGULATORY PROTEIN"/>
    <property type="match status" value="1"/>
</dbReference>
<dbReference type="InterPro" id="IPR036388">
    <property type="entry name" value="WH-like_DNA-bd_sf"/>
</dbReference>
<keyword evidence="1" id="KW-0805">Transcription regulation</keyword>
<dbReference type="SUPFAM" id="SSF48008">
    <property type="entry name" value="GntR ligand-binding domain-like"/>
    <property type="match status" value="1"/>
</dbReference>
<dbReference type="SUPFAM" id="SSF46785">
    <property type="entry name" value="Winged helix' DNA-binding domain"/>
    <property type="match status" value="1"/>
</dbReference>
<dbReference type="Gene3D" id="1.20.120.530">
    <property type="entry name" value="GntR ligand-binding domain-like"/>
    <property type="match status" value="1"/>
</dbReference>
<dbReference type="InterPro" id="IPR036390">
    <property type="entry name" value="WH_DNA-bd_sf"/>
</dbReference>
<dbReference type="SMART" id="SM00895">
    <property type="entry name" value="FCD"/>
    <property type="match status" value="1"/>
</dbReference>
<keyword evidence="6" id="KW-1185">Reference proteome</keyword>
<dbReference type="Pfam" id="PF00392">
    <property type="entry name" value="GntR"/>
    <property type="match status" value="1"/>
</dbReference>
<reference evidence="5 6" key="1">
    <citation type="submission" date="2019-02" db="EMBL/GenBank/DDBJ databases">
        <title>Kribbella capetownensis sp. nov. and Kribbella speibonae sp. nov., isolated from soil.</title>
        <authorList>
            <person name="Curtis S.M."/>
            <person name="Norton I."/>
            <person name="Everest G.J."/>
            <person name="Meyers P.R."/>
        </authorList>
    </citation>
    <scope>NUCLEOTIDE SEQUENCE [LARGE SCALE GENOMIC DNA]</scope>
    <source>
        <strain evidence="5 6">KCTC 29219</strain>
    </source>
</reference>
<dbReference type="SMART" id="SM00345">
    <property type="entry name" value="HTH_GNTR"/>
    <property type="match status" value="1"/>
</dbReference>
<dbReference type="InterPro" id="IPR000524">
    <property type="entry name" value="Tscrpt_reg_HTH_GntR"/>
</dbReference>
<keyword evidence="3" id="KW-0804">Transcription</keyword>
<evidence type="ECO:0000256" key="1">
    <source>
        <dbReference type="ARBA" id="ARBA00023015"/>
    </source>
</evidence>
<comment type="caution">
    <text evidence="5">The sequence shown here is derived from an EMBL/GenBank/DDBJ whole genome shotgun (WGS) entry which is preliminary data.</text>
</comment>
<evidence type="ECO:0000259" key="4">
    <source>
        <dbReference type="PROSITE" id="PS50949"/>
    </source>
</evidence>
<protein>
    <submittedName>
        <fullName evidence="5">FadR family transcriptional regulator</fullName>
    </submittedName>
</protein>
<dbReference type="InterPro" id="IPR008920">
    <property type="entry name" value="TF_FadR/GntR_C"/>
</dbReference>